<name>A0A0F9LTH4_9ZZZZ</name>
<proteinExistence type="predicted"/>
<organism evidence="1">
    <name type="scientific">marine sediment metagenome</name>
    <dbReference type="NCBI Taxonomy" id="412755"/>
    <lineage>
        <taxon>unclassified sequences</taxon>
        <taxon>metagenomes</taxon>
        <taxon>ecological metagenomes</taxon>
    </lineage>
</organism>
<comment type="caution">
    <text evidence="1">The sequence shown here is derived from an EMBL/GenBank/DDBJ whole genome shotgun (WGS) entry which is preliminary data.</text>
</comment>
<protein>
    <recommendedName>
        <fullName evidence="2">Sucrose phosphatase-like domain-containing protein</fullName>
    </recommendedName>
</protein>
<dbReference type="AlphaFoldDB" id="A0A0F9LTH4"/>
<sequence>MTDTKLLLCTDMDRTIIPNGFDPEPTDARKHFSAFCGRNDVTLA</sequence>
<dbReference type="EMBL" id="LAZR01011687">
    <property type="protein sequence ID" value="KKM60387.1"/>
    <property type="molecule type" value="Genomic_DNA"/>
</dbReference>
<evidence type="ECO:0008006" key="2">
    <source>
        <dbReference type="Google" id="ProtNLM"/>
    </source>
</evidence>
<evidence type="ECO:0000313" key="1">
    <source>
        <dbReference type="EMBL" id="KKM60387.1"/>
    </source>
</evidence>
<reference evidence="1" key="1">
    <citation type="journal article" date="2015" name="Nature">
        <title>Complex archaea that bridge the gap between prokaryotes and eukaryotes.</title>
        <authorList>
            <person name="Spang A."/>
            <person name="Saw J.H."/>
            <person name="Jorgensen S.L."/>
            <person name="Zaremba-Niedzwiedzka K."/>
            <person name="Martijn J."/>
            <person name="Lind A.E."/>
            <person name="van Eijk R."/>
            <person name="Schleper C."/>
            <person name="Guy L."/>
            <person name="Ettema T.J."/>
        </authorList>
    </citation>
    <scope>NUCLEOTIDE SEQUENCE</scope>
</reference>
<accession>A0A0F9LTH4</accession>
<feature type="non-terminal residue" evidence="1">
    <location>
        <position position="44"/>
    </location>
</feature>
<gene>
    <name evidence="1" type="ORF">LCGC14_1542310</name>
</gene>